<evidence type="ECO:0008006" key="3">
    <source>
        <dbReference type="Google" id="ProtNLM"/>
    </source>
</evidence>
<evidence type="ECO:0000313" key="2">
    <source>
        <dbReference type="Proteomes" id="UP000596049"/>
    </source>
</evidence>
<gene>
    <name evidence="1" type="ORF">FJQ98_16355</name>
</gene>
<dbReference type="RefSeq" id="WP_053595719.1">
    <property type="nucleotide sequence ID" value="NZ_CP067341.1"/>
</dbReference>
<dbReference type="EMBL" id="CP067341">
    <property type="protein sequence ID" value="QQP10817.1"/>
    <property type="molecule type" value="Genomic_DNA"/>
</dbReference>
<organism evidence="1 2">
    <name type="scientific">Lysinibacillus agricola</name>
    <dbReference type="NCBI Taxonomy" id="2590012"/>
    <lineage>
        <taxon>Bacteria</taxon>
        <taxon>Bacillati</taxon>
        <taxon>Bacillota</taxon>
        <taxon>Bacilli</taxon>
        <taxon>Bacillales</taxon>
        <taxon>Bacillaceae</taxon>
        <taxon>Lysinibacillus</taxon>
    </lineage>
</organism>
<evidence type="ECO:0000313" key="1">
    <source>
        <dbReference type="EMBL" id="QQP10817.1"/>
    </source>
</evidence>
<proteinExistence type="predicted"/>
<accession>A0ABX7ANF8</accession>
<dbReference type="Proteomes" id="UP000596049">
    <property type="component" value="Chromosome"/>
</dbReference>
<sequence length="130" mass="15028">MNETKEMRLAAINNLIKFISERGRRFFYRERNRMTGEPQTAYLKLKNNRIYFVDAYTSKEVYAYSGYPHDGFSHGGTLWALVCDFSIFVRTGKSSNGKHGYGGLYSGDWGHGDEIQEEIINYAKEIGYLE</sequence>
<protein>
    <recommendedName>
        <fullName evidence="3">Phage protein</fullName>
    </recommendedName>
</protein>
<name>A0ABX7ANF8_9BACI</name>
<reference evidence="1 2" key="1">
    <citation type="submission" date="2020-01" db="EMBL/GenBank/DDBJ databases">
        <authorList>
            <person name="Liu G."/>
            <person name="Liu B."/>
        </authorList>
    </citation>
    <scope>NUCLEOTIDE SEQUENCE [LARGE SCALE GENOMIC DNA]</scope>
    <source>
        <strain evidence="1 2">FJAT-51161</strain>
    </source>
</reference>
<keyword evidence="2" id="KW-1185">Reference proteome</keyword>